<feature type="transmembrane region" description="Helical" evidence="2">
    <location>
        <begin position="388"/>
        <end position="407"/>
    </location>
</feature>
<protein>
    <submittedName>
        <fullName evidence="3">Efflux pump 1</fullName>
    </submittedName>
</protein>
<proteinExistence type="inferred from homology"/>
<dbReference type="GO" id="GO:0042910">
    <property type="term" value="F:xenobiotic transmembrane transporter activity"/>
    <property type="evidence" value="ECO:0007669"/>
    <property type="project" value="InterPro"/>
</dbReference>
<evidence type="ECO:0000256" key="1">
    <source>
        <dbReference type="ARBA" id="ARBA00010199"/>
    </source>
</evidence>
<evidence type="ECO:0000256" key="2">
    <source>
        <dbReference type="SAM" id="Phobius"/>
    </source>
</evidence>
<dbReference type="NCBIfam" id="TIGR00797">
    <property type="entry name" value="matE"/>
    <property type="match status" value="1"/>
</dbReference>
<feature type="transmembrane region" description="Helical" evidence="2">
    <location>
        <begin position="88"/>
        <end position="110"/>
    </location>
</feature>
<comment type="similarity">
    <text evidence="1">Belongs to the multi antimicrobial extrusion (MATE) (TC 2.A.66.1) family.</text>
</comment>
<evidence type="ECO:0000313" key="3">
    <source>
        <dbReference type="EMBL" id="POM78108.1"/>
    </source>
</evidence>
<comment type="caution">
    <text evidence="3">The sequence shown here is derived from an EMBL/GenBank/DDBJ whole genome shotgun (WGS) entry which is preliminary data.</text>
</comment>
<sequence>MVSARRELRCLLELAVPSAVSTYCFFAVSITELSVVGHLGVDELAAVAYAQMCLDLSILVTMQGINAGMNALCSQAFGAKNYHLLGEYALLTSLLLTVACVPLAVLWWNLGDILLLAGVTDRVAALARVYCRLSLLWLWPRSMFQVLSCFYQAQHIVQPTAVFNVLAVALNGFLVVGLTHGHFGLPELGFVGCPLGTAIALLLRLLGYVVYMNLYRKLHRRCAWRCDGSFLDASIMYNLLSVGLPLAGGTLFENAQLITMALFAATIGELQLGTHNAMMELFFFATSPLYAVTSAAVTRMGMHLGAGKPSEALLAAQVCGLCIALLTSINGVIVVSARRQLGRLFSDNALVIDTFSHICALAALAYFVLAFFYYSFAVLKAQARPMPIMVGFAVGAWLVGVPVAYVLGVHQVQPNLLGVWHGMICGYAVTSVIGFAVAFGRPNWQLEADKAVARSHIKEKELASPHESDMLLA</sequence>
<accession>A0A2P4YJX6</accession>
<dbReference type="OrthoDB" id="2126698at2759"/>
<gene>
    <name evidence="3" type="ORF">PHPALM_4405</name>
</gene>
<dbReference type="Pfam" id="PF01554">
    <property type="entry name" value="MatE"/>
    <property type="match status" value="2"/>
</dbReference>
<dbReference type="EMBL" id="NCKW01002156">
    <property type="protein sequence ID" value="POM78108.1"/>
    <property type="molecule type" value="Genomic_DNA"/>
</dbReference>
<dbReference type="GO" id="GO:0015297">
    <property type="term" value="F:antiporter activity"/>
    <property type="evidence" value="ECO:0007669"/>
    <property type="project" value="InterPro"/>
</dbReference>
<feature type="transmembrane region" description="Helical" evidence="2">
    <location>
        <begin position="355"/>
        <end position="376"/>
    </location>
</feature>
<name>A0A2P4YJX6_9STRA</name>
<feature type="transmembrane region" description="Helical" evidence="2">
    <location>
        <begin position="161"/>
        <end position="183"/>
    </location>
</feature>
<feature type="transmembrane region" description="Helical" evidence="2">
    <location>
        <begin position="235"/>
        <end position="252"/>
    </location>
</feature>
<evidence type="ECO:0000313" key="4">
    <source>
        <dbReference type="Proteomes" id="UP000237271"/>
    </source>
</evidence>
<feature type="transmembrane region" description="Helical" evidence="2">
    <location>
        <begin position="189"/>
        <end position="214"/>
    </location>
</feature>
<dbReference type="InterPro" id="IPR002528">
    <property type="entry name" value="MATE_fam"/>
</dbReference>
<dbReference type="PANTHER" id="PTHR11206">
    <property type="entry name" value="MULTIDRUG RESISTANCE PROTEIN"/>
    <property type="match status" value="1"/>
</dbReference>
<feature type="transmembrane region" description="Helical" evidence="2">
    <location>
        <begin position="281"/>
        <end position="300"/>
    </location>
</feature>
<keyword evidence="2" id="KW-0472">Membrane</keyword>
<keyword evidence="2" id="KW-0812">Transmembrane</keyword>
<dbReference type="Proteomes" id="UP000237271">
    <property type="component" value="Unassembled WGS sequence"/>
</dbReference>
<organism evidence="3 4">
    <name type="scientific">Phytophthora palmivora</name>
    <dbReference type="NCBI Taxonomy" id="4796"/>
    <lineage>
        <taxon>Eukaryota</taxon>
        <taxon>Sar</taxon>
        <taxon>Stramenopiles</taxon>
        <taxon>Oomycota</taxon>
        <taxon>Peronosporomycetes</taxon>
        <taxon>Peronosporales</taxon>
        <taxon>Peronosporaceae</taxon>
        <taxon>Phytophthora</taxon>
    </lineage>
</organism>
<feature type="transmembrane region" description="Helical" evidence="2">
    <location>
        <begin position="419"/>
        <end position="440"/>
    </location>
</feature>
<dbReference type="GO" id="GO:0016020">
    <property type="term" value="C:membrane"/>
    <property type="evidence" value="ECO:0007669"/>
    <property type="project" value="InterPro"/>
</dbReference>
<dbReference type="AlphaFoldDB" id="A0A2P4YJX6"/>
<reference evidence="3 4" key="1">
    <citation type="journal article" date="2017" name="Genome Biol. Evol.">
        <title>Phytophthora megakarya and P. palmivora, closely related causal agents of cacao black pod rot, underwent increases in genome sizes and gene numbers by different mechanisms.</title>
        <authorList>
            <person name="Ali S.S."/>
            <person name="Shao J."/>
            <person name="Lary D.J."/>
            <person name="Kronmiller B."/>
            <person name="Shen D."/>
            <person name="Strem M.D."/>
            <person name="Amoako-Attah I."/>
            <person name="Akrofi A.Y."/>
            <person name="Begoude B.A."/>
            <person name="Ten Hoopen G.M."/>
            <person name="Coulibaly K."/>
            <person name="Kebe B.I."/>
            <person name="Melnick R.L."/>
            <person name="Guiltinan M.J."/>
            <person name="Tyler B.M."/>
            <person name="Meinhardt L.W."/>
            <person name="Bailey B.A."/>
        </authorList>
    </citation>
    <scope>NUCLEOTIDE SEQUENCE [LARGE SCALE GENOMIC DNA]</scope>
    <source>
        <strain evidence="4">sbr112.9</strain>
    </source>
</reference>
<keyword evidence="4" id="KW-1185">Reference proteome</keyword>
<feature type="transmembrane region" description="Helical" evidence="2">
    <location>
        <begin position="312"/>
        <end position="335"/>
    </location>
</feature>
<keyword evidence="2" id="KW-1133">Transmembrane helix</keyword>